<dbReference type="RefSeq" id="WP_270037630.1">
    <property type="nucleotide sequence ID" value="NZ_JAPDOD010000001.1"/>
</dbReference>
<evidence type="ECO:0000313" key="1">
    <source>
        <dbReference type="EMBL" id="MDA0158980.1"/>
    </source>
</evidence>
<organism evidence="1 2">
    <name type="scientific">Solirubrobacter ginsenosidimutans</name>
    <dbReference type="NCBI Taxonomy" id="490573"/>
    <lineage>
        <taxon>Bacteria</taxon>
        <taxon>Bacillati</taxon>
        <taxon>Actinomycetota</taxon>
        <taxon>Thermoleophilia</taxon>
        <taxon>Solirubrobacterales</taxon>
        <taxon>Solirubrobacteraceae</taxon>
        <taxon>Solirubrobacter</taxon>
    </lineage>
</organism>
<dbReference type="PROSITE" id="PS51257">
    <property type="entry name" value="PROKAR_LIPOPROTEIN"/>
    <property type="match status" value="1"/>
</dbReference>
<keyword evidence="2" id="KW-1185">Reference proteome</keyword>
<reference evidence="1" key="1">
    <citation type="submission" date="2022-10" db="EMBL/GenBank/DDBJ databases">
        <title>The WGS of Solirubrobacter ginsenosidimutans DSM 21036.</title>
        <authorList>
            <person name="Jiang Z."/>
        </authorList>
    </citation>
    <scope>NUCLEOTIDE SEQUENCE</scope>
    <source>
        <strain evidence="1">DSM 21036</strain>
    </source>
</reference>
<name>A0A9X3MMS6_9ACTN</name>
<sequence length="141" mass="14722">MKRAVALAGLAAITAGCGSTGITVDRVSGSVAPTFERMYRWKQQLEGVSTAAPLNTRAKCVKGDASVRDQGAGANWVCTITFLIDGADTPVSFNWNLTVKPDGCWTAEGTPVQLGGQTIRTRAGKTVANPIYAVDGCFPAT</sequence>
<dbReference type="Proteomes" id="UP001149140">
    <property type="component" value="Unassembled WGS sequence"/>
</dbReference>
<dbReference type="EMBL" id="JAPDOD010000001">
    <property type="protein sequence ID" value="MDA0158980.1"/>
    <property type="molecule type" value="Genomic_DNA"/>
</dbReference>
<proteinExistence type="predicted"/>
<protein>
    <submittedName>
        <fullName evidence="1">Uncharacterized protein</fullName>
    </submittedName>
</protein>
<dbReference type="AlphaFoldDB" id="A0A9X3MMS6"/>
<evidence type="ECO:0000313" key="2">
    <source>
        <dbReference type="Proteomes" id="UP001149140"/>
    </source>
</evidence>
<comment type="caution">
    <text evidence="1">The sequence shown here is derived from an EMBL/GenBank/DDBJ whole genome shotgun (WGS) entry which is preliminary data.</text>
</comment>
<gene>
    <name evidence="1" type="ORF">OM076_01785</name>
</gene>
<accession>A0A9X3MMS6</accession>